<sequence>MLSDGLDNLQLVDEGGLRTLKARPAFGKYLRELWKMRHFIVLDARARSFADGRGTFLGVFWVILNPAIQVALYALVFGVFLKTSRGLDNFIGFLVIGVVYFGFITAGLNAGALLVQRNRGLISSFNFPKAAVAISATLRGAFDGSVSAVLAVVFALLFQIDRIPSWTIALVIPIYVLMQIFIAGTIFVVARATAFVPDLRSLISVVTRILFFTSGVFWPVERFVHHPTLLAILNWNPVHQFLAMIRLSVLDGEVPSLTQWLYLTVWSFGLLAFGLWFFWRAEHKYASIK</sequence>
<evidence type="ECO:0000256" key="1">
    <source>
        <dbReference type="ARBA" id="ARBA00004429"/>
    </source>
</evidence>
<organism evidence="12 13">
    <name type="scientific">Corynebacterium accolens</name>
    <dbReference type="NCBI Taxonomy" id="38284"/>
    <lineage>
        <taxon>Bacteria</taxon>
        <taxon>Bacillati</taxon>
        <taxon>Actinomycetota</taxon>
        <taxon>Actinomycetes</taxon>
        <taxon>Mycobacteriales</taxon>
        <taxon>Corynebacteriaceae</taxon>
        <taxon>Corynebacterium</taxon>
    </lineage>
</organism>
<keyword evidence="3 10" id="KW-0813">Transport</keyword>
<keyword evidence="8 10" id="KW-0472">Membrane</keyword>
<proteinExistence type="inferred from homology"/>
<feature type="transmembrane region" description="Helical" evidence="10">
    <location>
        <begin position="166"/>
        <end position="190"/>
    </location>
</feature>
<evidence type="ECO:0000313" key="12">
    <source>
        <dbReference type="EMBL" id="PCC82751.1"/>
    </source>
</evidence>
<dbReference type="GO" id="GO:0140359">
    <property type="term" value="F:ABC-type transporter activity"/>
    <property type="evidence" value="ECO:0007669"/>
    <property type="project" value="InterPro"/>
</dbReference>
<comment type="subcellular location">
    <subcellularLocation>
        <location evidence="1">Cell inner membrane</location>
        <topology evidence="1">Multi-pass membrane protein</topology>
    </subcellularLocation>
    <subcellularLocation>
        <location evidence="10">Cell membrane</location>
        <topology evidence="10">Multi-pass membrane protein</topology>
    </subcellularLocation>
</comment>
<keyword evidence="6 10" id="KW-0812">Transmembrane</keyword>
<reference evidence="12 13" key="1">
    <citation type="submission" date="2017-09" db="EMBL/GenBank/DDBJ databases">
        <title>Draft Genome Sequence of Corynebacterium accolens AH4003.</title>
        <authorList>
            <person name="Chen Y."/>
            <person name="Oosthuysen W.F."/>
            <person name="Kelley S."/>
            <person name="Horswill A."/>
        </authorList>
    </citation>
    <scope>NUCLEOTIDE SEQUENCE [LARGE SCALE GENOMIC DNA]</scope>
    <source>
        <strain evidence="12 13">AH4003</strain>
    </source>
</reference>
<dbReference type="GO" id="GO:0043190">
    <property type="term" value="C:ATP-binding cassette (ABC) transporter complex"/>
    <property type="evidence" value="ECO:0007669"/>
    <property type="project" value="InterPro"/>
</dbReference>
<dbReference type="GO" id="GO:0015920">
    <property type="term" value="P:lipopolysaccharide transport"/>
    <property type="evidence" value="ECO:0007669"/>
    <property type="project" value="TreeGrafter"/>
</dbReference>
<keyword evidence="7 10" id="KW-1133">Transmembrane helix</keyword>
<comment type="caution">
    <text evidence="12">The sequence shown here is derived from an EMBL/GenBank/DDBJ whole genome shotgun (WGS) entry which is preliminary data.</text>
</comment>
<evidence type="ECO:0000256" key="4">
    <source>
        <dbReference type="ARBA" id="ARBA00022475"/>
    </source>
</evidence>
<comment type="similarity">
    <text evidence="2 10">Belongs to the ABC-2 integral membrane protein family.</text>
</comment>
<evidence type="ECO:0000256" key="5">
    <source>
        <dbReference type="ARBA" id="ARBA00022519"/>
    </source>
</evidence>
<feature type="transmembrane region" description="Helical" evidence="10">
    <location>
        <begin position="136"/>
        <end position="160"/>
    </location>
</feature>
<feature type="transmembrane region" description="Helical" evidence="10">
    <location>
        <begin position="55"/>
        <end position="78"/>
    </location>
</feature>
<dbReference type="PANTHER" id="PTHR30413:SF8">
    <property type="entry name" value="TRANSPORT PERMEASE PROTEIN"/>
    <property type="match status" value="1"/>
</dbReference>
<dbReference type="Pfam" id="PF01061">
    <property type="entry name" value="ABC2_membrane"/>
    <property type="match status" value="1"/>
</dbReference>
<feature type="transmembrane region" description="Helical" evidence="10">
    <location>
        <begin position="90"/>
        <end position="115"/>
    </location>
</feature>
<feature type="domain" description="ABC transmembrane type-2" evidence="11">
    <location>
        <begin position="57"/>
        <end position="281"/>
    </location>
</feature>
<evidence type="ECO:0000313" key="13">
    <source>
        <dbReference type="Proteomes" id="UP000218690"/>
    </source>
</evidence>
<accession>A0A2A4AJV0</accession>
<dbReference type="GO" id="GO:0046677">
    <property type="term" value="P:response to antibiotic"/>
    <property type="evidence" value="ECO:0007669"/>
    <property type="project" value="UniProtKB-KW"/>
</dbReference>
<evidence type="ECO:0000256" key="10">
    <source>
        <dbReference type="RuleBase" id="RU361157"/>
    </source>
</evidence>
<dbReference type="EMBL" id="NWBP01000023">
    <property type="protein sequence ID" value="PCC82751.1"/>
    <property type="molecule type" value="Genomic_DNA"/>
</dbReference>
<dbReference type="InterPro" id="IPR000412">
    <property type="entry name" value="ABC_2_transport"/>
</dbReference>
<name>A0A2A4AJV0_9CORY</name>
<dbReference type="Proteomes" id="UP000218690">
    <property type="component" value="Unassembled WGS sequence"/>
</dbReference>
<evidence type="ECO:0000256" key="7">
    <source>
        <dbReference type="ARBA" id="ARBA00022989"/>
    </source>
</evidence>
<evidence type="ECO:0000256" key="6">
    <source>
        <dbReference type="ARBA" id="ARBA00022692"/>
    </source>
</evidence>
<evidence type="ECO:0000256" key="8">
    <source>
        <dbReference type="ARBA" id="ARBA00023136"/>
    </source>
</evidence>
<dbReference type="PANTHER" id="PTHR30413">
    <property type="entry name" value="INNER MEMBRANE TRANSPORT PERMEASE"/>
    <property type="match status" value="1"/>
</dbReference>
<evidence type="ECO:0000256" key="9">
    <source>
        <dbReference type="ARBA" id="ARBA00023251"/>
    </source>
</evidence>
<dbReference type="InterPro" id="IPR047817">
    <property type="entry name" value="ABC2_TM_bact-type"/>
</dbReference>
<protein>
    <recommendedName>
        <fullName evidence="10">Transport permease protein</fullName>
    </recommendedName>
</protein>
<evidence type="ECO:0000259" key="11">
    <source>
        <dbReference type="PROSITE" id="PS51012"/>
    </source>
</evidence>
<gene>
    <name evidence="12" type="ORF">COM45_08010</name>
</gene>
<keyword evidence="4 10" id="KW-1003">Cell membrane</keyword>
<dbReference type="PRINTS" id="PR00164">
    <property type="entry name" value="ABC2TRNSPORT"/>
</dbReference>
<feature type="transmembrane region" description="Helical" evidence="10">
    <location>
        <begin position="202"/>
        <end position="220"/>
    </location>
</feature>
<keyword evidence="9" id="KW-0046">Antibiotic resistance</keyword>
<evidence type="ECO:0000256" key="3">
    <source>
        <dbReference type="ARBA" id="ARBA00022448"/>
    </source>
</evidence>
<dbReference type="AlphaFoldDB" id="A0A2A4AJV0"/>
<feature type="transmembrane region" description="Helical" evidence="10">
    <location>
        <begin position="260"/>
        <end position="279"/>
    </location>
</feature>
<dbReference type="InterPro" id="IPR013525">
    <property type="entry name" value="ABC2_TM"/>
</dbReference>
<keyword evidence="5" id="KW-0997">Cell inner membrane</keyword>
<evidence type="ECO:0000256" key="2">
    <source>
        <dbReference type="ARBA" id="ARBA00007783"/>
    </source>
</evidence>
<dbReference type="PROSITE" id="PS51012">
    <property type="entry name" value="ABC_TM2"/>
    <property type="match status" value="1"/>
</dbReference>